<feature type="chain" id="PRO_5002110884" description="Ig-like domain-containing protein" evidence="2">
    <location>
        <begin position="18"/>
        <end position="246"/>
    </location>
</feature>
<proteinExistence type="predicted"/>
<feature type="compositionally biased region" description="Low complexity" evidence="1">
    <location>
        <begin position="217"/>
        <end position="246"/>
    </location>
</feature>
<name>A0A0B6YWX4_9EUPU</name>
<sequence>MWLILILSLLLELGTCAVVDLRVIPDSEDGSTSIFTFKCTVENYDDSRVSSINLYRKVSASGDARVAPRQLVAYISALRPRLPVAASGFERVTLEGQVDFESDPETYLEVTFTDLTSKDLGLYTCEVTVVDKDQKINFPSAEARLASKSDPASPARDRLQVIFQTRPRILAEPRPSVTRAVVPRPVTVPQEVAEESTVGSSEISSSEETTGAEEETAAAPEEAAAAPPEETTAAPPKETTAAPEET</sequence>
<feature type="region of interest" description="Disordered" evidence="1">
    <location>
        <begin position="188"/>
        <end position="246"/>
    </location>
</feature>
<evidence type="ECO:0000256" key="1">
    <source>
        <dbReference type="SAM" id="MobiDB-lite"/>
    </source>
</evidence>
<dbReference type="EMBL" id="HACG01013070">
    <property type="protein sequence ID" value="CEK59935.1"/>
    <property type="molecule type" value="Transcribed_RNA"/>
</dbReference>
<dbReference type="AlphaFoldDB" id="A0A0B6YWX4"/>
<evidence type="ECO:0000256" key="2">
    <source>
        <dbReference type="SAM" id="SignalP"/>
    </source>
</evidence>
<feature type="signal peptide" evidence="2">
    <location>
        <begin position="1"/>
        <end position="17"/>
    </location>
</feature>
<evidence type="ECO:0000313" key="3">
    <source>
        <dbReference type="EMBL" id="CEK59935.1"/>
    </source>
</evidence>
<accession>A0A0B6YWX4</accession>
<gene>
    <name evidence="3" type="primary">ORF37890</name>
</gene>
<organism evidence="3">
    <name type="scientific">Arion vulgaris</name>
    <dbReference type="NCBI Taxonomy" id="1028688"/>
    <lineage>
        <taxon>Eukaryota</taxon>
        <taxon>Metazoa</taxon>
        <taxon>Spiralia</taxon>
        <taxon>Lophotrochozoa</taxon>
        <taxon>Mollusca</taxon>
        <taxon>Gastropoda</taxon>
        <taxon>Heterobranchia</taxon>
        <taxon>Euthyneura</taxon>
        <taxon>Panpulmonata</taxon>
        <taxon>Eupulmonata</taxon>
        <taxon>Stylommatophora</taxon>
        <taxon>Helicina</taxon>
        <taxon>Arionoidea</taxon>
        <taxon>Arionidae</taxon>
        <taxon>Arion</taxon>
    </lineage>
</organism>
<feature type="non-terminal residue" evidence="3">
    <location>
        <position position="246"/>
    </location>
</feature>
<evidence type="ECO:0008006" key="4">
    <source>
        <dbReference type="Google" id="ProtNLM"/>
    </source>
</evidence>
<protein>
    <recommendedName>
        <fullName evidence="4">Ig-like domain-containing protein</fullName>
    </recommendedName>
</protein>
<reference evidence="3" key="1">
    <citation type="submission" date="2014-12" db="EMBL/GenBank/DDBJ databases">
        <title>Insight into the proteome of Arion vulgaris.</title>
        <authorList>
            <person name="Aradska J."/>
            <person name="Bulat T."/>
            <person name="Smidak R."/>
            <person name="Sarate P."/>
            <person name="Gangsoo J."/>
            <person name="Sialana F."/>
            <person name="Bilban M."/>
            <person name="Lubec G."/>
        </authorList>
    </citation>
    <scope>NUCLEOTIDE SEQUENCE</scope>
    <source>
        <tissue evidence="3">Skin</tissue>
    </source>
</reference>
<keyword evidence="2" id="KW-0732">Signal</keyword>
<feature type="compositionally biased region" description="Low complexity" evidence="1">
    <location>
        <begin position="188"/>
        <end position="209"/>
    </location>
</feature>